<dbReference type="Pfam" id="PF03466">
    <property type="entry name" value="LysR_substrate"/>
    <property type="match status" value="1"/>
</dbReference>
<dbReference type="EMBL" id="CP109441">
    <property type="protein sequence ID" value="WUV46675.1"/>
    <property type="molecule type" value="Genomic_DNA"/>
</dbReference>
<protein>
    <submittedName>
        <fullName evidence="6">LysR family transcriptional regulator</fullName>
    </submittedName>
</protein>
<dbReference type="InterPro" id="IPR036390">
    <property type="entry name" value="WH_DNA-bd_sf"/>
</dbReference>
<dbReference type="InterPro" id="IPR036388">
    <property type="entry name" value="WH-like_DNA-bd_sf"/>
</dbReference>
<organism evidence="6 7">
    <name type="scientific">Nocardia vinacea</name>
    <dbReference type="NCBI Taxonomy" id="96468"/>
    <lineage>
        <taxon>Bacteria</taxon>
        <taxon>Bacillati</taxon>
        <taxon>Actinomycetota</taxon>
        <taxon>Actinomycetes</taxon>
        <taxon>Mycobacteriales</taxon>
        <taxon>Nocardiaceae</taxon>
        <taxon>Nocardia</taxon>
    </lineage>
</organism>
<keyword evidence="2" id="KW-0805">Transcription regulation</keyword>
<reference evidence="6" key="1">
    <citation type="submission" date="2022-10" db="EMBL/GenBank/DDBJ databases">
        <title>The complete genomes of actinobacterial strains from the NBC collection.</title>
        <authorList>
            <person name="Joergensen T.S."/>
            <person name="Alvarez Arevalo M."/>
            <person name="Sterndorff E.B."/>
            <person name="Faurdal D."/>
            <person name="Vuksanovic O."/>
            <person name="Mourched A.-S."/>
            <person name="Charusanti P."/>
            <person name="Shaw S."/>
            <person name="Blin K."/>
            <person name="Weber T."/>
        </authorList>
    </citation>
    <scope>NUCLEOTIDE SEQUENCE</scope>
    <source>
        <strain evidence="6">NBC_01482</strain>
    </source>
</reference>
<dbReference type="PRINTS" id="PR00039">
    <property type="entry name" value="HTHLYSR"/>
</dbReference>
<dbReference type="Pfam" id="PF00126">
    <property type="entry name" value="HTH_1"/>
    <property type="match status" value="1"/>
</dbReference>
<evidence type="ECO:0000256" key="1">
    <source>
        <dbReference type="ARBA" id="ARBA00009437"/>
    </source>
</evidence>
<proteinExistence type="inferred from homology"/>
<dbReference type="PROSITE" id="PS50931">
    <property type="entry name" value="HTH_LYSR"/>
    <property type="match status" value="1"/>
</dbReference>
<dbReference type="SUPFAM" id="SSF53850">
    <property type="entry name" value="Periplasmic binding protein-like II"/>
    <property type="match status" value="1"/>
</dbReference>
<keyword evidence="3" id="KW-0238">DNA-binding</keyword>
<dbReference type="CDD" id="cd05466">
    <property type="entry name" value="PBP2_LTTR_substrate"/>
    <property type="match status" value="1"/>
</dbReference>
<gene>
    <name evidence="6" type="ORF">OG563_47925</name>
</gene>
<comment type="similarity">
    <text evidence="1">Belongs to the LysR transcriptional regulatory family.</text>
</comment>
<evidence type="ECO:0000259" key="5">
    <source>
        <dbReference type="PROSITE" id="PS50931"/>
    </source>
</evidence>
<dbReference type="Gene3D" id="1.10.10.10">
    <property type="entry name" value="Winged helix-like DNA-binding domain superfamily/Winged helix DNA-binding domain"/>
    <property type="match status" value="1"/>
</dbReference>
<accession>A0ABZ1YWN9</accession>
<dbReference type="InterPro" id="IPR000847">
    <property type="entry name" value="LysR_HTH_N"/>
</dbReference>
<evidence type="ECO:0000313" key="7">
    <source>
        <dbReference type="Proteomes" id="UP001432062"/>
    </source>
</evidence>
<name>A0ABZ1YWN9_9NOCA</name>
<evidence type="ECO:0000256" key="3">
    <source>
        <dbReference type="ARBA" id="ARBA00023125"/>
    </source>
</evidence>
<evidence type="ECO:0000313" key="6">
    <source>
        <dbReference type="EMBL" id="WUV46675.1"/>
    </source>
</evidence>
<dbReference type="Proteomes" id="UP001432062">
    <property type="component" value="Chromosome"/>
</dbReference>
<dbReference type="Gene3D" id="3.40.190.290">
    <property type="match status" value="1"/>
</dbReference>
<sequence>MDVRQLRYFLAVVDHGGINRAAETLLIAQPSLSQAIAALEREVGLPLFHRIGRRLVLSDAGKTLVGPARVVLRDLEDAKASVDALKGLRTGRVDLITMPSPGIEPLTTILISFGRTYPGVTVNAEAAFTPEEVLHAVRTGVCEVGILGSPAVVRAPELDIVALESQPLILISGPGAQTPDHPEIQRSELAGFRLIVSQRGSLMRTLVDEVLASGVEASIVAEVAHRTSIMPMVLSGFGQAVMPSSWAPSARQAGATVHRIVPESYLHIAAVCRQSHLTPPARALMNEARRYAAQTPTAWEIAGASTQT</sequence>
<evidence type="ECO:0000256" key="4">
    <source>
        <dbReference type="ARBA" id="ARBA00023163"/>
    </source>
</evidence>
<dbReference type="SUPFAM" id="SSF46785">
    <property type="entry name" value="Winged helix' DNA-binding domain"/>
    <property type="match status" value="1"/>
</dbReference>
<keyword evidence="7" id="KW-1185">Reference proteome</keyword>
<keyword evidence="4" id="KW-0804">Transcription</keyword>
<dbReference type="PANTHER" id="PTHR30419">
    <property type="entry name" value="HTH-TYPE TRANSCRIPTIONAL REGULATOR YBHD"/>
    <property type="match status" value="1"/>
</dbReference>
<dbReference type="InterPro" id="IPR050950">
    <property type="entry name" value="HTH-type_LysR_regulators"/>
</dbReference>
<dbReference type="RefSeq" id="WP_329410610.1">
    <property type="nucleotide sequence ID" value="NZ_CP109441.1"/>
</dbReference>
<dbReference type="InterPro" id="IPR005119">
    <property type="entry name" value="LysR_subst-bd"/>
</dbReference>
<evidence type="ECO:0000256" key="2">
    <source>
        <dbReference type="ARBA" id="ARBA00023015"/>
    </source>
</evidence>
<feature type="domain" description="HTH lysR-type" evidence="5">
    <location>
        <begin position="1"/>
        <end position="58"/>
    </location>
</feature>